<dbReference type="GO" id="GO:0016788">
    <property type="term" value="F:hydrolase activity, acting on ester bonds"/>
    <property type="evidence" value="ECO:0007669"/>
    <property type="project" value="UniProtKB-UniRule"/>
</dbReference>
<dbReference type="GO" id="GO:0000967">
    <property type="term" value="P:rRNA 5'-end processing"/>
    <property type="evidence" value="ECO:0007669"/>
    <property type="project" value="UniProtKB-UniRule"/>
</dbReference>
<dbReference type="HAMAP" id="MF_00651">
    <property type="entry name" value="Nuclease_YqgF"/>
    <property type="match status" value="1"/>
</dbReference>
<evidence type="ECO:0000259" key="6">
    <source>
        <dbReference type="SMART" id="SM00732"/>
    </source>
</evidence>
<dbReference type="Gene3D" id="3.30.420.140">
    <property type="entry name" value="YqgF/RNase H-like domain"/>
    <property type="match status" value="1"/>
</dbReference>
<proteinExistence type="inferred from homology"/>
<dbReference type="PANTHER" id="PTHR33317">
    <property type="entry name" value="POLYNUCLEOTIDYL TRANSFERASE, RIBONUCLEASE H-LIKE SUPERFAMILY PROTEIN"/>
    <property type="match status" value="1"/>
</dbReference>
<comment type="subcellular location">
    <subcellularLocation>
        <location evidence="5">Cytoplasm</location>
    </subcellularLocation>
</comment>
<evidence type="ECO:0000313" key="7">
    <source>
        <dbReference type="EMBL" id="PIS06569.1"/>
    </source>
</evidence>
<sequence length="134" mass="14733">MHYIALDFGEKRIGVAGSDSGTVVTPLAIITLQPADDPVKQVASVLMRYDPHKIIIGLPLSQDGEMTDSARRAHVFGEAVQKSFPTCSIHYINEILTTFEARQRAGRKTGEAIDDHAAAVILEQFITEQKKNDQ</sequence>
<dbReference type="EMBL" id="PEZX01000048">
    <property type="protein sequence ID" value="PIS06569.1"/>
    <property type="molecule type" value="Genomic_DNA"/>
</dbReference>
<evidence type="ECO:0000256" key="5">
    <source>
        <dbReference type="HAMAP-Rule" id="MF_00651"/>
    </source>
</evidence>
<evidence type="ECO:0000256" key="1">
    <source>
        <dbReference type="ARBA" id="ARBA00022490"/>
    </source>
</evidence>
<keyword evidence="3 5" id="KW-0540">Nuclease</keyword>
<name>A0A2M6R7N7_9BACT</name>
<dbReference type="GO" id="GO:0005829">
    <property type="term" value="C:cytosol"/>
    <property type="evidence" value="ECO:0007669"/>
    <property type="project" value="TreeGrafter"/>
</dbReference>
<organism evidence="7 8">
    <name type="scientific">Candidatus Berkelbacteria bacterium CG10_big_fil_rev_8_21_14_0_10_43_14</name>
    <dbReference type="NCBI Taxonomy" id="1974515"/>
    <lineage>
        <taxon>Bacteria</taxon>
        <taxon>Candidatus Berkelbacteria</taxon>
    </lineage>
</organism>
<dbReference type="PANTHER" id="PTHR33317:SF4">
    <property type="entry name" value="POLYNUCLEOTIDYL TRANSFERASE, RIBONUCLEASE H-LIKE SUPERFAMILY PROTEIN"/>
    <property type="match status" value="1"/>
</dbReference>
<dbReference type="SMART" id="SM00732">
    <property type="entry name" value="YqgFc"/>
    <property type="match status" value="1"/>
</dbReference>
<dbReference type="AlphaFoldDB" id="A0A2M6R7N7"/>
<keyword evidence="4 5" id="KW-0378">Hydrolase</keyword>
<dbReference type="InterPro" id="IPR037027">
    <property type="entry name" value="YqgF/RNaseH-like_dom_sf"/>
</dbReference>
<protein>
    <recommendedName>
        <fullName evidence="5">Putative pre-16S rRNA nuclease</fullName>
        <ecNumber evidence="5">3.1.-.-</ecNumber>
    </recommendedName>
</protein>
<comment type="similarity">
    <text evidence="5">Belongs to the YqgF HJR family.</text>
</comment>
<evidence type="ECO:0000256" key="4">
    <source>
        <dbReference type="ARBA" id="ARBA00022801"/>
    </source>
</evidence>
<dbReference type="InterPro" id="IPR012337">
    <property type="entry name" value="RNaseH-like_sf"/>
</dbReference>
<accession>A0A2M6R7N7</accession>
<dbReference type="Proteomes" id="UP000231162">
    <property type="component" value="Unassembled WGS sequence"/>
</dbReference>
<reference evidence="8" key="1">
    <citation type="submission" date="2017-09" db="EMBL/GenBank/DDBJ databases">
        <title>Depth-based differentiation of microbial function through sediment-hosted aquifers and enrichment of novel symbionts in the deep terrestrial subsurface.</title>
        <authorList>
            <person name="Probst A.J."/>
            <person name="Ladd B."/>
            <person name="Jarett J.K."/>
            <person name="Geller-Mcgrath D.E."/>
            <person name="Sieber C.M.K."/>
            <person name="Emerson J.B."/>
            <person name="Anantharaman K."/>
            <person name="Thomas B.C."/>
            <person name="Malmstrom R."/>
            <person name="Stieglmeier M."/>
            <person name="Klingl A."/>
            <person name="Woyke T."/>
            <person name="Ryan C.M."/>
            <person name="Banfield J.F."/>
        </authorList>
    </citation>
    <scope>NUCLEOTIDE SEQUENCE [LARGE SCALE GENOMIC DNA]</scope>
</reference>
<gene>
    <name evidence="7" type="ORF">COT79_03835</name>
</gene>
<dbReference type="Pfam" id="PF03652">
    <property type="entry name" value="RuvX"/>
    <property type="match status" value="1"/>
</dbReference>
<dbReference type="SUPFAM" id="SSF53098">
    <property type="entry name" value="Ribonuclease H-like"/>
    <property type="match status" value="1"/>
</dbReference>
<comment type="caution">
    <text evidence="7">The sequence shown here is derived from an EMBL/GenBank/DDBJ whole genome shotgun (WGS) entry which is preliminary data.</text>
</comment>
<evidence type="ECO:0000313" key="8">
    <source>
        <dbReference type="Proteomes" id="UP000231162"/>
    </source>
</evidence>
<dbReference type="EC" id="3.1.-.-" evidence="5"/>
<dbReference type="NCBIfam" id="TIGR00250">
    <property type="entry name" value="RNAse_H_YqgF"/>
    <property type="match status" value="1"/>
</dbReference>
<feature type="domain" description="YqgF/RNase H-like" evidence="6">
    <location>
        <begin position="1"/>
        <end position="101"/>
    </location>
</feature>
<keyword evidence="1 5" id="KW-0963">Cytoplasm</keyword>
<dbReference type="CDD" id="cd16964">
    <property type="entry name" value="YqgF"/>
    <property type="match status" value="1"/>
</dbReference>
<keyword evidence="2 5" id="KW-0690">Ribosome biogenesis</keyword>
<dbReference type="InterPro" id="IPR005227">
    <property type="entry name" value="YqgF"/>
</dbReference>
<dbReference type="InterPro" id="IPR006641">
    <property type="entry name" value="YqgF/RNaseH-like_dom"/>
</dbReference>
<comment type="function">
    <text evidence="5">Could be a nuclease involved in processing of the 5'-end of pre-16S rRNA.</text>
</comment>
<dbReference type="GO" id="GO:0004518">
    <property type="term" value="F:nuclease activity"/>
    <property type="evidence" value="ECO:0007669"/>
    <property type="project" value="UniProtKB-KW"/>
</dbReference>
<evidence type="ECO:0000256" key="3">
    <source>
        <dbReference type="ARBA" id="ARBA00022722"/>
    </source>
</evidence>
<evidence type="ECO:0000256" key="2">
    <source>
        <dbReference type="ARBA" id="ARBA00022517"/>
    </source>
</evidence>